<evidence type="ECO:0000259" key="1">
    <source>
        <dbReference type="PROSITE" id="PS51186"/>
    </source>
</evidence>
<dbReference type="InterPro" id="IPR051531">
    <property type="entry name" value="N-acetyltransferase"/>
</dbReference>
<comment type="caution">
    <text evidence="2">The sequence shown here is derived from an EMBL/GenBank/DDBJ whole genome shotgun (WGS) entry which is preliminary data.</text>
</comment>
<dbReference type="PANTHER" id="PTHR43792:SF1">
    <property type="entry name" value="N-ACETYLTRANSFERASE DOMAIN-CONTAINING PROTEIN"/>
    <property type="match status" value="1"/>
</dbReference>
<dbReference type="InterPro" id="IPR016181">
    <property type="entry name" value="Acyl_CoA_acyltransferase"/>
</dbReference>
<dbReference type="EMBL" id="JBHSCR010000001">
    <property type="protein sequence ID" value="MFC4346363.1"/>
    <property type="molecule type" value="Genomic_DNA"/>
</dbReference>
<dbReference type="Pfam" id="PF13302">
    <property type="entry name" value="Acetyltransf_3"/>
    <property type="match status" value="1"/>
</dbReference>
<dbReference type="PANTHER" id="PTHR43792">
    <property type="entry name" value="GNAT FAMILY, PUTATIVE (AFU_ORTHOLOGUE AFUA_3G00765)-RELATED-RELATED"/>
    <property type="match status" value="1"/>
</dbReference>
<evidence type="ECO:0000313" key="2">
    <source>
        <dbReference type="EMBL" id="MFC4346363.1"/>
    </source>
</evidence>
<feature type="domain" description="N-acetyltransferase" evidence="1">
    <location>
        <begin position="24"/>
        <end position="195"/>
    </location>
</feature>
<accession>A0ABV8U7A6</accession>
<dbReference type="SUPFAM" id="SSF55729">
    <property type="entry name" value="Acyl-CoA N-acyltransferases (Nat)"/>
    <property type="match status" value="1"/>
</dbReference>
<keyword evidence="2" id="KW-0012">Acyltransferase</keyword>
<proteinExistence type="predicted"/>
<sequence>MAQDGTYEREALVLDPAPVETERLRLRPFEEGDAHAFWLMLSNPNVMRFIPRPTGTDEAEEKQAYLKGLREGRFKFFYAVNWKTLEDSEDDTALGWVLMRPTPDGRFVEVGYWFREEYWGKGLATEAGKAAIEAARKTMKFPNEDLFAYVLRGNDASRNVLKKLGLEHRQDAVIDGDEVWELYGPDAEIYEETVRFIHKQPS</sequence>
<evidence type="ECO:0000313" key="3">
    <source>
        <dbReference type="Proteomes" id="UP001595776"/>
    </source>
</evidence>
<dbReference type="InterPro" id="IPR000182">
    <property type="entry name" value="GNAT_dom"/>
</dbReference>
<keyword evidence="3" id="KW-1185">Reference proteome</keyword>
<reference evidence="3" key="1">
    <citation type="journal article" date="2019" name="Int. J. Syst. Evol. Microbiol.">
        <title>The Global Catalogue of Microorganisms (GCM) 10K type strain sequencing project: providing services to taxonomists for standard genome sequencing and annotation.</title>
        <authorList>
            <consortium name="The Broad Institute Genomics Platform"/>
            <consortium name="The Broad Institute Genome Sequencing Center for Infectious Disease"/>
            <person name="Wu L."/>
            <person name="Ma J."/>
        </authorList>
    </citation>
    <scope>NUCLEOTIDE SEQUENCE [LARGE SCALE GENOMIC DNA]</scope>
    <source>
        <strain evidence="3">CGMCC 1.15304</strain>
    </source>
</reference>
<dbReference type="Proteomes" id="UP001595776">
    <property type="component" value="Unassembled WGS sequence"/>
</dbReference>
<keyword evidence="2" id="KW-0808">Transferase</keyword>
<dbReference type="GO" id="GO:0016746">
    <property type="term" value="F:acyltransferase activity"/>
    <property type="evidence" value="ECO:0007669"/>
    <property type="project" value="UniProtKB-KW"/>
</dbReference>
<dbReference type="EC" id="2.3.-.-" evidence="2"/>
<name>A0ABV8U7A6_9PROT</name>
<dbReference type="Gene3D" id="3.40.630.30">
    <property type="match status" value="1"/>
</dbReference>
<gene>
    <name evidence="2" type="ORF">ACFO5Q_00710</name>
</gene>
<dbReference type="RefSeq" id="WP_068150742.1">
    <property type="nucleotide sequence ID" value="NZ_JBHSCR010000001.1"/>
</dbReference>
<organism evidence="2 3">
    <name type="scientific">Kordiimonas lipolytica</name>
    <dbReference type="NCBI Taxonomy" id="1662421"/>
    <lineage>
        <taxon>Bacteria</taxon>
        <taxon>Pseudomonadati</taxon>
        <taxon>Pseudomonadota</taxon>
        <taxon>Alphaproteobacteria</taxon>
        <taxon>Kordiimonadales</taxon>
        <taxon>Kordiimonadaceae</taxon>
        <taxon>Kordiimonas</taxon>
    </lineage>
</organism>
<protein>
    <submittedName>
        <fullName evidence="2">GNAT family N-acetyltransferase</fullName>
        <ecNumber evidence="2">2.3.-.-</ecNumber>
    </submittedName>
</protein>
<dbReference type="PROSITE" id="PS51186">
    <property type="entry name" value="GNAT"/>
    <property type="match status" value="1"/>
</dbReference>